<name>A0A096AXM6_9BACT</name>
<keyword evidence="1" id="KW-0812">Transmembrane</keyword>
<accession>A0A096AXM6</accession>
<protein>
    <submittedName>
        <fullName evidence="2">Uncharacterized protein</fullName>
    </submittedName>
</protein>
<evidence type="ECO:0000313" key="3">
    <source>
        <dbReference type="Proteomes" id="UP000029578"/>
    </source>
</evidence>
<dbReference type="Gene3D" id="1.10.150.280">
    <property type="entry name" value="AF1531-like domain"/>
    <property type="match status" value="1"/>
</dbReference>
<dbReference type="Proteomes" id="UP000029578">
    <property type="component" value="Unassembled WGS sequence"/>
</dbReference>
<dbReference type="Gene3D" id="1.10.150.320">
    <property type="entry name" value="Photosystem II 12 kDa extrinsic protein"/>
    <property type="match status" value="2"/>
</dbReference>
<proteinExistence type="predicted"/>
<keyword evidence="1" id="KW-1133">Transmembrane helix</keyword>
<dbReference type="Pfam" id="PF12836">
    <property type="entry name" value="HHH_3"/>
    <property type="match status" value="3"/>
</dbReference>
<evidence type="ECO:0000313" key="2">
    <source>
        <dbReference type="EMBL" id="KGF51471.1"/>
    </source>
</evidence>
<dbReference type="EMBL" id="JRNS01000216">
    <property type="protein sequence ID" value="KGF51471.1"/>
    <property type="molecule type" value="Genomic_DNA"/>
</dbReference>
<dbReference type="InterPro" id="IPR051675">
    <property type="entry name" value="Endo/Exo/Phosphatase_dom_1"/>
</dbReference>
<organism evidence="2 3">
    <name type="scientific">Prevotella melaninogenica DNF00666</name>
    <dbReference type="NCBI Taxonomy" id="1401073"/>
    <lineage>
        <taxon>Bacteria</taxon>
        <taxon>Pseudomonadati</taxon>
        <taxon>Bacteroidota</taxon>
        <taxon>Bacteroidia</taxon>
        <taxon>Bacteroidales</taxon>
        <taxon>Prevotellaceae</taxon>
        <taxon>Prevotella</taxon>
    </lineage>
</organism>
<evidence type="ECO:0000256" key="1">
    <source>
        <dbReference type="SAM" id="Phobius"/>
    </source>
</evidence>
<comment type="caution">
    <text evidence="2">The sequence shown here is derived from an EMBL/GenBank/DDBJ whole genome shotgun (WGS) entry which is preliminary data.</text>
</comment>
<dbReference type="SUPFAM" id="SSF47781">
    <property type="entry name" value="RuvA domain 2-like"/>
    <property type="match status" value="3"/>
</dbReference>
<dbReference type="PANTHER" id="PTHR21180">
    <property type="entry name" value="ENDONUCLEASE/EXONUCLEASE/PHOSPHATASE FAMILY DOMAIN-CONTAINING PROTEIN 1"/>
    <property type="match status" value="1"/>
</dbReference>
<dbReference type="RefSeq" id="WP_036863041.1">
    <property type="nucleotide sequence ID" value="NZ_JRNS01000216.1"/>
</dbReference>
<gene>
    <name evidence="2" type="ORF">HMPREF0661_03465</name>
</gene>
<keyword evidence="1" id="KW-0472">Membrane</keyword>
<reference evidence="2 3" key="1">
    <citation type="submission" date="2014-07" db="EMBL/GenBank/DDBJ databases">
        <authorList>
            <person name="McCorrison J."/>
            <person name="Sanka R."/>
            <person name="Torralba M."/>
            <person name="Gillis M."/>
            <person name="Haft D.H."/>
            <person name="Methe B."/>
            <person name="Sutton G."/>
            <person name="Nelson K.E."/>
        </authorList>
    </citation>
    <scope>NUCLEOTIDE SEQUENCE [LARGE SCALE GENOMIC DNA]</scope>
    <source>
        <strain evidence="2 3">DNF00666</strain>
    </source>
</reference>
<dbReference type="PANTHER" id="PTHR21180:SF32">
    <property type="entry name" value="ENDONUCLEASE_EXONUCLEASE_PHOSPHATASE FAMILY DOMAIN-CONTAINING PROTEIN 1"/>
    <property type="match status" value="1"/>
</dbReference>
<dbReference type="InterPro" id="IPR010994">
    <property type="entry name" value="RuvA_2-like"/>
</dbReference>
<feature type="transmembrane region" description="Helical" evidence="1">
    <location>
        <begin position="16"/>
        <end position="35"/>
    </location>
</feature>
<sequence length="323" mass="36477">MNLKSIFYLHRSDRKVLLLLLLFIVGSIGLIIFVGNQTTETSAVKSDSISKNKPTSFSRKEQLPTVETAEGKHLFPFDPNTATAEELQQLGLAPFQVRNIIKYRSKGGVYHSPMDFARLYGLTRKQYRALEPYITIGDDYEPASTLASVQAYIARKEADKQAAHAAYEAYKAQNTYKPNRGNDRDTLRYPLKLKAGEHINLVTADTTQLKKIPGIGSGWARAILNYGKRLGGYVAVGQLQEIEGFPEESLPYFSIANPQTEKINLNTATLAQLRKHPYVNFYQARAICDYRRLKGKLTNLSQLHLLKDFTPEAIERLRPYVAF</sequence>
<dbReference type="AlphaFoldDB" id="A0A096AXM6"/>